<protein>
    <submittedName>
        <fullName evidence="1">Uncharacterized protein</fullName>
    </submittedName>
</protein>
<evidence type="ECO:0000313" key="1">
    <source>
        <dbReference type="EMBL" id="KPQ41095.1"/>
    </source>
</evidence>
<dbReference type="Gene3D" id="3.10.20.860">
    <property type="match status" value="1"/>
</dbReference>
<dbReference type="InterPro" id="IPR022453">
    <property type="entry name" value="Znf_MqsA-type"/>
</dbReference>
<evidence type="ECO:0000313" key="2">
    <source>
        <dbReference type="Proteomes" id="UP000050360"/>
    </source>
</evidence>
<dbReference type="Proteomes" id="UP000050360">
    <property type="component" value="Unassembled WGS sequence"/>
</dbReference>
<dbReference type="NCBIfam" id="TIGR03831">
    <property type="entry name" value="YgiT_finger"/>
    <property type="match status" value="1"/>
</dbReference>
<gene>
    <name evidence="1" type="ORF">MPEBLZ_04351</name>
</gene>
<sequence length="115" mass="12918">MSEIEIKCLLCGTKTREVDDINFTATIEGREVVITRLTGTRCQNCGEEYLGADSLDKVEEVTKKFRKPAVVFKRKITVSGGRRVIGIPEEIDRALGKKDNVNLWLEGDKIVAEVY</sequence>
<dbReference type="Pfam" id="PF15731">
    <property type="entry name" value="MqsA_antitoxin"/>
    <property type="match status" value="1"/>
</dbReference>
<dbReference type="EMBL" id="LKCM01000440">
    <property type="protein sequence ID" value="KPQ41095.1"/>
    <property type="molecule type" value="Genomic_DNA"/>
</dbReference>
<dbReference type="AlphaFoldDB" id="A0A0P8AAY5"/>
<organism evidence="1 2">
    <name type="scientific">Candidatus Methanoperedens nitratireducens</name>
    <dbReference type="NCBI Taxonomy" id="1392998"/>
    <lineage>
        <taxon>Archaea</taxon>
        <taxon>Methanobacteriati</taxon>
        <taxon>Methanobacteriota</taxon>
        <taxon>Stenosarchaea group</taxon>
        <taxon>Methanomicrobia</taxon>
        <taxon>Methanosarcinales</taxon>
        <taxon>ANME-2 cluster</taxon>
        <taxon>Candidatus Methanoperedentaceae</taxon>
        <taxon>Candidatus Methanoperedens</taxon>
    </lineage>
</organism>
<comment type="caution">
    <text evidence="1">The sequence shown here is derived from an EMBL/GenBank/DDBJ whole genome shotgun (WGS) entry which is preliminary data.</text>
</comment>
<name>A0A0P8AAY5_9EURY</name>
<proteinExistence type="predicted"/>
<reference evidence="1 2" key="1">
    <citation type="submission" date="2015-09" db="EMBL/GenBank/DDBJ databases">
        <title>A metagenomics-based metabolic model of nitrate-dependent anaerobic oxidation of methane by Methanoperedens-like archaea.</title>
        <authorList>
            <person name="Arshad A."/>
            <person name="Speth D.R."/>
            <person name="De Graaf R.M."/>
            <person name="Op Den Camp H.J."/>
            <person name="Jetten M.S."/>
            <person name="Welte C.U."/>
        </authorList>
    </citation>
    <scope>NUCLEOTIDE SEQUENCE [LARGE SCALE GENOMIC DNA]</scope>
</reference>
<dbReference type="InterPro" id="IPR032758">
    <property type="entry name" value="MqsA/HigA-2"/>
</dbReference>
<accession>A0A0P8AAY5</accession>